<dbReference type="Proteomes" id="UP000190625">
    <property type="component" value="Unassembled WGS sequence"/>
</dbReference>
<dbReference type="EMBL" id="FUWM01000014">
    <property type="protein sequence ID" value="SJZ77164.1"/>
    <property type="molecule type" value="Genomic_DNA"/>
</dbReference>
<organism evidence="1 2">
    <name type="scientific">Selenihalanaerobacter shriftii</name>
    <dbReference type="NCBI Taxonomy" id="142842"/>
    <lineage>
        <taxon>Bacteria</taxon>
        <taxon>Bacillati</taxon>
        <taxon>Bacillota</taxon>
        <taxon>Clostridia</taxon>
        <taxon>Halanaerobiales</taxon>
        <taxon>Halobacteroidaceae</taxon>
        <taxon>Selenihalanaerobacter</taxon>
    </lineage>
</organism>
<keyword evidence="2" id="KW-1185">Reference proteome</keyword>
<evidence type="ECO:0008006" key="3">
    <source>
        <dbReference type="Google" id="ProtNLM"/>
    </source>
</evidence>
<reference evidence="2" key="1">
    <citation type="submission" date="2017-02" db="EMBL/GenBank/DDBJ databases">
        <authorList>
            <person name="Varghese N."/>
            <person name="Submissions S."/>
        </authorList>
    </citation>
    <scope>NUCLEOTIDE SEQUENCE [LARGE SCALE GENOMIC DNA]</scope>
    <source>
        <strain evidence="2">ATCC BAA-73</strain>
    </source>
</reference>
<name>A0A1T4ND31_9FIRM</name>
<dbReference type="RefSeq" id="WP_078810229.1">
    <property type="nucleotide sequence ID" value="NZ_FUWM01000014.1"/>
</dbReference>
<evidence type="ECO:0000313" key="2">
    <source>
        <dbReference type="Proteomes" id="UP000190625"/>
    </source>
</evidence>
<protein>
    <recommendedName>
        <fullName evidence="3">DUF3006 domain-containing protein</fullName>
    </recommendedName>
</protein>
<proteinExistence type="predicted"/>
<dbReference type="OrthoDB" id="164847at2"/>
<dbReference type="InterPro" id="IPR021377">
    <property type="entry name" value="DUF3006"/>
</dbReference>
<accession>A0A1T4ND31</accession>
<evidence type="ECO:0000313" key="1">
    <source>
        <dbReference type="EMBL" id="SJZ77164.1"/>
    </source>
</evidence>
<sequence>MLIIDRFEGERAIIEGDKEVFEVPKSVLPQEAKAGDVIKIIVDKDATEERKKRIGELSDDLFTDE</sequence>
<dbReference type="Gene3D" id="6.20.120.50">
    <property type="match status" value="1"/>
</dbReference>
<dbReference type="AlphaFoldDB" id="A0A1T4ND31"/>
<dbReference type="Pfam" id="PF11213">
    <property type="entry name" value="DUF3006"/>
    <property type="match status" value="1"/>
</dbReference>
<gene>
    <name evidence="1" type="ORF">SAMN02745118_01770</name>
</gene>